<evidence type="ECO:0000256" key="1">
    <source>
        <dbReference type="SAM" id="SignalP"/>
    </source>
</evidence>
<sequence length="368" mass="41341">MRLKSIIIHTVALTFVALFASQSVLADVVNIREDAPQTYVVEKGDTLWDISSLFLSQPWRWPELWRNNTQIENPHLIYPGDMLRLRWENGVPILEVVRDKPLLTLSPDTQRREKPNPINVLPWEAIAMYINNDSIMTTEEFQALPAVLSDREGSARFVDEDYVLTKALKNAKRANMTEFEIVRKEREVYDSLGALLGVQVIQLSDAEFSTDVNSDKYVVKVANSIREVKKGDKLRPAKKFDNNDLTLQPATRQRGELVSNINGYNIISKDDVVIINIGKRKVEPGTVFGIYKQGPDIEYKEEPLRSASATGSIASLFSLGETIQQPAYKVGELVVIRGFEHASYAWVTEASTHLVGGEIVASPTPSEN</sequence>
<organism evidence="3 4">
    <name type="scientific">Glaciecola siphonariae</name>
    <dbReference type="NCBI Taxonomy" id="521012"/>
    <lineage>
        <taxon>Bacteria</taxon>
        <taxon>Pseudomonadati</taxon>
        <taxon>Pseudomonadota</taxon>
        <taxon>Gammaproteobacteria</taxon>
        <taxon>Alteromonadales</taxon>
        <taxon>Alteromonadaceae</taxon>
        <taxon>Glaciecola</taxon>
    </lineage>
</organism>
<dbReference type="Proteomes" id="UP001595897">
    <property type="component" value="Unassembled WGS sequence"/>
</dbReference>
<reference evidence="4" key="1">
    <citation type="journal article" date="2019" name="Int. J. Syst. Evol. Microbiol.">
        <title>The Global Catalogue of Microorganisms (GCM) 10K type strain sequencing project: providing services to taxonomists for standard genome sequencing and annotation.</title>
        <authorList>
            <consortium name="The Broad Institute Genomics Platform"/>
            <consortium name="The Broad Institute Genome Sequencing Center for Infectious Disease"/>
            <person name="Wu L."/>
            <person name="Ma J."/>
        </authorList>
    </citation>
    <scope>NUCLEOTIDE SEQUENCE [LARGE SCALE GENOMIC DNA]</scope>
    <source>
        <strain evidence="4">KACC 12507</strain>
    </source>
</reference>
<protein>
    <submittedName>
        <fullName evidence="3">LysM peptidoglycan-binding domain-containing protein</fullName>
    </submittedName>
</protein>
<dbReference type="PANTHER" id="PTHR34700:SF4">
    <property type="entry name" value="PHAGE-LIKE ELEMENT PBSX PROTEIN XKDP"/>
    <property type="match status" value="1"/>
</dbReference>
<dbReference type="Pfam" id="PF01476">
    <property type="entry name" value="LysM"/>
    <property type="match status" value="1"/>
</dbReference>
<name>A0ABV9LQN0_9ALTE</name>
<dbReference type="SUPFAM" id="SSF54106">
    <property type="entry name" value="LysM domain"/>
    <property type="match status" value="1"/>
</dbReference>
<dbReference type="RefSeq" id="WP_382405462.1">
    <property type="nucleotide sequence ID" value="NZ_JBHSGU010000001.1"/>
</dbReference>
<dbReference type="PANTHER" id="PTHR34700">
    <property type="entry name" value="POTASSIUM BINDING PROTEIN KBP"/>
    <property type="match status" value="1"/>
</dbReference>
<keyword evidence="1" id="KW-0732">Signal</keyword>
<dbReference type="InterPro" id="IPR018392">
    <property type="entry name" value="LysM"/>
</dbReference>
<dbReference type="InterPro" id="IPR036779">
    <property type="entry name" value="LysM_dom_sf"/>
</dbReference>
<evidence type="ECO:0000313" key="4">
    <source>
        <dbReference type="Proteomes" id="UP001595897"/>
    </source>
</evidence>
<feature type="domain" description="LysM" evidence="2">
    <location>
        <begin position="37"/>
        <end position="85"/>
    </location>
</feature>
<dbReference type="PROSITE" id="PS51782">
    <property type="entry name" value="LYSM"/>
    <property type="match status" value="1"/>
</dbReference>
<feature type="chain" id="PRO_5046595750" evidence="1">
    <location>
        <begin position="27"/>
        <end position="368"/>
    </location>
</feature>
<dbReference type="InterPro" id="IPR052196">
    <property type="entry name" value="Bact_Kbp"/>
</dbReference>
<proteinExistence type="predicted"/>
<evidence type="ECO:0000259" key="2">
    <source>
        <dbReference type="PROSITE" id="PS51782"/>
    </source>
</evidence>
<feature type="signal peptide" evidence="1">
    <location>
        <begin position="1"/>
        <end position="26"/>
    </location>
</feature>
<dbReference type="Gene3D" id="3.10.350.10">
    <property type="entry name" value="LysM domain"/>
    <property type="match status" value="1"/>
</dbReference>
<dbReference type="CDD" id="cd00118">
    <property type="entry name" value="LysM"/>
    <property type="match status" value="1"/>
</dbReference>
<evidence type="ECO:0000313" key="3">
    <source>
        <dbReference type="EMBL" id="MFC4698811.1"/>
    </source>
</evidence>
<accession>A0ABV9LQN0</accession>
<dbReference type="EMBL" id="JBHSGU010000001">
    <property type="protein sequence ID" value="MFC4698811.1"/>
    <property type="molecule type" value="Genomic_DNA"/>
</dbReference>
<keyword evidence="4" id="KW-1185">Reference proteome</keyword>
<comment type="caution">
    <text evidence="3">The sequence shown here is derived from an EMBL/GenBank/DDBJ whole genome shotgun (WGS) entry which is preliminary data.</text>
</comment>
<gene>
    <name evidence="3" type="ORF">ACFO4O_01370</name>
</gene>